<evidence type="ECO:0000256" key="3">
    <source>
        <dbReference type="ARBA" id="ARBA00023295"/>
    </source>
</evidence>
<gene>
    <name evidence="4" type="ORF">Din_044271</name>
</gene>
<reference evidence="4" key="1">
    <citation type="submission" date="2019-08" db="EMBL/GenBank/DDBJ databases">
        <title>Reference gene set and small RNA set construction with multiple tissues from Davidia involucrata Baill.</title>
        <authorList>
            <person name="Yang H."/>
            <person name="Zhou C."/>
            <person name="Li G."/>
            <person name="Wang J."/>
            <person name="Gao P."/>
            <person name="Wang M."/>
            <person name="Wang R."/>
            <person name="Zhao Y."/>
        </authorList>
    </citation>
    <scope>NUCLEOTIDE SEQUENCE</scope>
    <source>
        <tissue evidence="4">Mixed with DoveR01_LX</tissue>
    </source>
</reference>
<proteinExistence type="predicted"/>
<dbReference type="GO" id="GO:0005739">
    <property type="term" value="C:mitochondrion"/>
    <property type="evidence" value="ECO:0007669"/>
    <property type="project" value="TreeGrafter"/>
</dbReference>
<evidence type="ECO:0000256" key="1">
    <source>
        <dbReference type="ARBA" id="ARBA00022801"/>
    </source>
</evidence>
<dbReference type="EMBL" id="GHES01044271">
    <property type="protein sequence ID" value="MPA74830.1"/>
    <property type="molecule type" value="Transcribed_RNA"/>
</dbReference>
<dbReference type="GO" id="GO:0005987">
    <property type="term" value="P:sucrose catabolic process"/>
    <property type="evidence" value="ECO:0007669"/>
    <property type="project" value="TreeGrafter"/>
</dbReference>
<keyword evidence="2" id="KW-0119">Carbohydrate metabolism</keyword>
<evidence type="ECO:0000313" key="4">
    <source>
        <dbReference type="EMBL" id="MPA74830.1"/>
    </source>
</evidence>
<dbReference type="GO" id="GO:0004575">
    <property type="term" value="F:sucrose alpha-glucosidase activity"/>
    <property type="evidence" value="ECO:0007669"/>
    <property type="project" value="TreeGrafter"/>
</dbReference>
<keyword evidence="3" id="KW-0326">Glycosidase</keyword>
<dbReference type="Pfam" id="PF12899">
    <property type="entry name" value="Glyco_hydro_100"/>
    <property type="match status" value="1"/>
</dbReference>
<dbReference type="AlphaFoldDB" id="A0A5B7C182"/>
<sequence length="113" mass="13064">MKRPELARKAVALAEKRLSLDPWPETRNGRFIRKQSRLFQTWTIAGFLTSKMLLENYELLEICVCALSKTGRTKEMLSWCCQISHSHLGEVNFSFISIKIIGRTIETKKVFST</sequence>
<dbReference type="PANTHER" id="PTHR31916">
    <property type="match status" value="1"/>
</dbReference>
<evidence type="ECO:0000256" key="2">
    <source>
        <dbReference type="ARBA" id="ARBA00023277"/>
    </source>
</evidence>
<name>A0A5B7C182_DAVIN</name>
<dbReference type="GO" id="GO:0033926">
    <property type="term" value="F:endo-alpha-N-acetylgalactosaminidase activity"/>
    <property type="evidence" value="ECO:0007669"/>
    <property type="project" value="InterPro"/>
</dbReference>
<protein>
    <submittedName>
        <fullName evidence="4">Putative plant neutral invertase</fullName>
    </submittedName>
</protein>
<keyword evidence="1" id="KW-0378">Hydrolase</keyword>
<organism evidence="4">
    <name type="scientific">Davidia involucrata</name>
    <name type="common">Dove tree</name>
    <dbReference type="NCBI Taxonomy" id="16924"/>
    <lineage>
        <taxon>Eukaryota</taxon>
        <taxon>Viridiplantae</taxon>
        <taxon>Streptophyta</taxon>
        <taxon>Embryophyta</taxon>
        <taxon>Tracheophyta</taxon>
        <taxon>Spermatophyta</taxon>
        <taxon>Magnoliopsida</taxon>
        <taxon>eudicotyledons</taxon>
        <taxon>Gunneridae</taxon>
        <taxon>Pentapetalae</taxon>
        <taxon>asterids</taxon>
        <taxon>Cornales</taxon>
        <taxon>Nyssaceae</taxon>
        <taxon>Davidia</taxon>
    </lineage>
</organism>
<dbReference type="InterPro" id="IPR024746">
    <property type="entry name" value="Glyco_hydro_100"/>
</dbReference>
<dbReference type="PANTHER" id="PTHR31916:SF49">
    <property type="entry name" value="ALKALINE_NEUTRAL INVERTASE C, MITOCHONDRIAL"/>
    <property type="match status" value="1"/>
</dbReference>
<accession>A0A5B7C182</accession>